<dbReference type="EMBL" id="FUYC01000002">
    <property type="protein sequence ID" value="SKA74800.1"/>
    <property type="molecule type" value="Genomic_DNA"/>
</dbReference>
<sequence length="281" mass="31772">MSAARSLLRLGKIGYRNVLPIYHPLEQGMVKHDLEIVSGVPAELNEMMRQGELHLSANSSIEYARRPERYLLVPDLAIGCHGPVQSVLLLTREPVTTLDGQKVLVSAQTHTSAALLRILLDQRYKVDARFQTGDATLQLSQGIRPPGILAIGDEALELRRHQAYPHVYDLGQEWLEWTGLPFIFGVWIVLRSAWQEHRVSLQRAMRQLLSAKQWGQEHLSDLCGLAAQDSSLDTLEMCSYFNGLSYNLRERELQGLHRFFGMLEHSGQIQKVPDLNFASLN</sequence>
<dbReference type="AlphaFoldDB" id="A0A1T4WC03"/>
<dbReference type="GO" id="GO:0009234">
    <property type="term" value="P:menaquinone biosynthetic process"/>
    <property type="evidence" value="ECO:0007669"/>
    <property type="project" value="UniProtKB-UniRule"/>
</dbReference>
<dbReference type="RefSeq" id="WP_078716329.1">
    <property type="nucleotide sequence ID" value="NZ_FUYC01000002.1"/>
</dbReference>
<comment type="catalytic activity">
    <reaction evidence="4">
        <text>chorismate = 3-[(1-carboxyvinyl)-oxy]benzoate + H2O</text>
        <dbReference type="Rhea" id="RHEA:40051"/>
        <dbReference type="ChEBI" id="CHEBI:15377"/>
        <dbReference type="ChEBI" id="CHEBI:29748"/>
        <dbReference type="ChEBI" id="CHEBI:76981"/>
        <dbReference type="EC" id="4.2.1.151"/>
    </reaction>
</comment>
<protein>
    <recommendedName>
        <fullName evidence="4">Chorismate dehydratase</fullName>
        <ecNumber evidence="4">4.2.1.151</ecNumber>
    </recommendedName>
    <alternativeName>
        <fullName evidence="4">Menaquinone biosynthetic enzyme MqnA</fullName>
    </alternativeName>
</protein>
<gene>
    <name evidence="4" type="primary">mqnA</name>
    <name evidence="5" type="ORF">SAMN02745704_00772</name>
</gene>
<dbReference type="SUPFAM" id="SSF53850">
    <property type="entry name" value="Periplasmic binding protein-like II"/>
    <property type="match status" value="1"/>
</dbReference>
<keyword evidence="3 4" id="KW-0456">Lyase</keyword>
<dbReference type="CDD" id="cd13634">
    <property type="entry name" value="PBP2_Sco4506"/>
    <property type="match status" value="1"/>
</dbReference>
<evidence type="ECO:0000256" key="1">
    <source>
        <dbReference type="ARBA" id="ARBA00004863"/>
    </source>
</evidence>
<evidence type="ECO:0000256" key="3">
    <source>
        <dbReference type="ARBA" id="ARBA00023239"/>
    </source>
</evidence>
<dbReference type="HAMAP" id="MF_00995">
    <property type="entry name" value="MqnA"/>
    <property type="match status" value="1"/>
</dbReference>
<dbReference type="Gene3D" id="3.40.190.10">
    <property type="entry name" value="Periplasmic binding protein-like II"/>
    <property type="match status" value="2"/>
</dbReference>
<keyword evidence="2 4" id="KW-0474">Menaquinone biosynthesis</keyword>
<organism evidence="5 6">
    <name type="scientific">Paucidesulfovibrio gracilis DSM 16080</name>
    <dbReference type="NCBI Taxonomy" id="1121449"/>
    <lineage>
        <taxon>Bacteria</taxon>
        <taxon>Pseudomonadati</taxon>
        <taxon>Thermodesulfobacteriota</taxon>
        <taxon>Desulfovibrionia</taxon>
        <taxon>Desulfovibrionales</taxon>
        <taxon>Desulfovibrionaceae</taxon>
        <taxon>Paucidesulfovibrio</taxon>
    </lineage>
</organism>
<dbReference type="UniPathway" id="UPA00079"/>
<dbReference type="InterPro" id="IPR030868">
    <property type="entry name" value="MqnA"/>
</dbReference>
<accession>A0A1T4WC03</accession>
<proteinExistence type="inferred from homology"/>
<dbReference type="PANTHER" id="PTHR37690:SF1">
    <property type="entry name" value="CHORISMATE DEHYDRATASE"/>
    <property type="match status" value="1"/>
</dbReference>
<dbReference type="STRING" id="1121449.SAMN02745704_00772"/>
<dbReference type="OrthoDB" id="9810112at2"/>
<comment type="pathway">
    <text evidence="1 4">Quinol/quinone metabolism; menaquinone biosynthesis.</text>
</comment>
<evidence type="ECO:0000313" key="5">
    <source>
        <dbReference type="EMBL" id="SKA74800.1"/>
    </source>
</evidence>
<dbReference type="Proteomes" id="UP000190027">
    <property type="component" value="Unassembled WGS sequence"/>
</dbReference>
<comment type="similarity">
    <text evidence="4">Belongs to the MqnA/MqnD family. MqnA subfamily.</text>
</comment>
<reference evidence="5 6" key="1">
    <citation type="submission" date="2017-02" db="EMBL/GenBank/DDBJ databases">
        <authorList>
            <person name="Peterson S.W."/>
        </authorList>
    </citation>
    <scope>NUCLEOTIDE SEQUENCE [LARGE SCALE GENOMIC DNA]</scope>
    <source>
        <strain evidence="5 6">DSM 16080</strain>
    </source>
</reference>
<name>A0A1T4WC03_9BACT</name>
<comment type="function">
    <text evidence="4">Catalyzes the dehydration of chorismate into 3-[(1-carboxyvinyl)oxy]benzoate, a step in the biosynthesis of menaquinone (MK, vitamin K2).</text>
</comment>
<dbReference type="InterPro" id="IPR003773">
    <property type="entry name" value="Menaquinone_biosynth"/>
</dbReference>
<evidence type="ECO:0000256" key="4">
    <source>
        <dbReference type="HAMAP-Rule" id="MF_00995"/>
    </source>
</evidence>
<dbReference type="GO" id="GO:0016836">
    <property type="term" value="F:hydro-lyase activity"/>
    <property type="evidence" value="ECO:0007669"/>
    <property type="project" value="UniProtKB-UniRule"/>
</dbReference>
<dbReference type="EC" id="4.2.1.151" evidence="4"/>
<keyword evidence="6" id="KW-1185">Reference proteome</keyword>
<dbReference type="Pfam" id="PF02621">
    <property type="entry name" value="VitK2_biosynth"/>
    <property type="match status" value="1"/>
</dbReference>
<evidence type="ECO:0000256" key="2">
    <source>
        <dbReference type="ARBA" id="ARBA00022428"/>
    </source>
</evidence>
<evidence type="ECO:0000313" key="6">
    <source>
        <dbReference type="Proteomes" id="UP000190027"/>
    </source>
</evidence>
<dbReference type="PANTHER" id="PTHR37690">
    <property type="entry name" value="CHORISMATE DEHYDRATASE"/>
    <property type="match status" value="1"/>
</dbReference>